<dbReference type="InterPro" id="IPR001769">
    <property type="entry name" value="Gingipain"/>
</dbReference>
<accession>A0A7C0VB64</accession>
<evidence type="ECO:0000256" key="1">
    <source>
        <dbReference type="ARBA" id="ARBA00022729"/>
    </source>
</evidence>
<dbReference type="GO" id="GO:0008234">
    <property type="term" value="F:cysteine-type peptidase activity"/>
    <property type="evidence" value="ECO:0007669"/>
    <property type="project" value="InterPro"/>
</dbReference>
<dbReference type="Proteomes" id="UP000885847">
    <property type="component" value="Unassembled WGS sequence"/>
</dbReference>
<dbReference type="Pfam" id="PF13860">
    <property type="entry name" value="FlgD_ig"/>
    <property type="match status" value="1"/>
</dbReference>
<comment type="caution">
    <text evidence="4">The sequence shown here is derived from an EMBL/GenBank/DDBJ whole genome shotgun (WGS) entry which is preliminary data.</text>
</comment>
<dbReference type="InterPro" id="IPR013783">
    <property type="entry name" value="Ig-like_fold"/>
</dbReference>
<dbReference type="Gene3D" id="2.60.40.4070">
    <property type="match status" value="1"/>
</dbReference>
<dbReference type="InterPro" id="IPR025965">
    <property type="entry name" value="FlgD/Vpr_Ig-like"/>
</dbReference>
<dbReference type="GO" id="GO:0006508">
    <property type="term" value="P:proteolysis"/>
    <property type="evidence" value="ECO:0007669"/>
    <property type="project" value="InterPro"/>
</dbReference>
<keyword evidence="1" id="KW-0732">Signal</keyword>
<dbReference type="Gene3D" id="3.40.50.1460">
    <property type="match status" value="1"/>
</dbReference>
<dbReference type="InterPro" id="IPR029030">
    <property type="entry name" value="Caspase-like_dom_sf"/>
</dbReference>
<name>A0A7C0VB64_UNCW3</name>
<evidence type="ECO:0008006" key="5">
    <source>
        <dbReference type="Google" id="ProtNLM"/>
    </source>
</evidence>
<organism evidence="4">
    <name type="scientific">candidate division WOR-3 bacterium</name>
    <dbReference type="NCBI Taxonomy" id="2052148"/>
    <lineage>
        <taxon>Bacteria</taxon>
        <taxon>Bacteria division WOR-3</taxon>
    </lineage>
</organism>
<dbReference type="Gene3D" id="2.60.40.10">
    <property type="entry name" value="Immunoglobulins"/>
    <property type="match status" value="1"/>
</dbReference>
<feature type="domain" description="Gingipain" evidence="2">
    <location>
        <begin position="460"/>
        <end position="790"/>
    </location>
</feature>
<evidence type="ECO:0000259" key="3">
    <source>
        <dbReference type="Pfam" id="PF13860"/>
    </source>
</evidence>
<dbReference type="EMBL" id="DQWE01000107">
    <property type="protein sequence ID" value="HDI82629.1"/>
    <property type="molecule type" value="Genomic_DNA"/>
</dbReference>
<reference evidence="4" key="1">
    <citation type="journal article" date="2020" name="mSystems">
        <title>Genome- and Community-Level Interaction Insights into Carbon Utilization and Element Cycling Functions of Hydrothermarchaeota in Hydrothermal Sediment.</title>
        <authorList>
            <person name="Zhou Z."/>
            <person name="Liu Y."/>
            <person name="Xu W."/>
            <person name="Pan J."/>
            <person name="Luo Z.H."/>
            <person name="Li M."/>
        </authorList>
    </citation>
    <scope>NUCLEOTIDE SEQUENCE [LARGE SCALE GENOMIC DNA]</scope>
    <source>
        <strain evidence="4">HyVt-102</strain>
    </source>
</reference>
<dbReference type="SUPFAM" id="SSF52129">
    <property type="entry name" value="Caspase-like"/>
    <property type="match status" value="1"/>
</dbReference>
<protein>
    <recommendedName>
        <fullName evidence="5">Gingipain domain-containing protein</fullName>
    </recommendedName>
</protein>
<sequence length="1400" mass="157600">MILILLSFYSILESNQSRITIEINTEHLIFSHYNTSGTKEEGRISLPIGIPQAGGYLLKVMDGKIPEGSIQIKGPFIFRKHRIILLDLKENIASHGIIRVRVGFTRTPIEIKGKTDHLYEQTVINGKTSINWKILDKTKSYLTWEPSGIRLGLKEAGVYRVSSSYLSASGIVFNPPVESISLLYRDNAVPIWVQDLNNDGIFNSTDYFIFYAPPVKSDYDTLTYYWLKEGEGAGYIELSMDTTSAHYITNYVDSFYVDRDSIFSRRAGEFLYNLDTMFTFQLSDTFMMPEYPCSIKVRLFNPSSNFETLNIYVDENVVYTGLVSGNNFTYLRLEENLSPSSVVKIVTSEYSYLDRFSITYRRKLEYSGDHFVFRADTTGKKLFVIHGCPYPDPVVLRIDGYRIQPSVDKDSSGYTVSFADTIIQPSSYVIYTPGTEKKPAQVIQVDDTGTFENPEDSDILVITHPDFLQQAEEYKRLKEQDSLSVSIYTTDEIYNAFNYGEKSPYAIKSFLKYLFENTSTPPSYLFFLGKGSYDPKNILGSASDLVPVILHSTPEGYFASDYLYAFVNDDHYPDIIVGRLPCLTPSEAEGYLNKLRYGRSSTEPFENILFFGADYALPGADVESDKLISSIIPSGYRIVREYSREGTSIWEEVINAVNSGVSIFNFHGHGSEEDLGAGRYFRVYDIPRLNNYGKLSFMMAFTCANGVMDVPGFRSIGELSVVFPGVGMIGSIGPSGFTYFDENLACDRYYLNSLLKNGISRLGDITYSYNFTHPTSYNSYVYLLIGDPAYEILIPSDTLNLSGYVHGDSITVGASVSGEGTCYFTLEDSTNRMDFSVQVKNGVAETTFYFMPVSENPLLIALVKGDGILLSGETSIYRKDLFSRVVFVPDAPDYGDTLNILFMLKTIPDSARLNWGYGSSQTSYSSLTLSGDTLKGAIYIDREKSNLVLRAILYDSTETYYSRSYSFYIRERPNLNFTEQPFISVEDTTAYINLHIVNSGEKVVDTCEYSVFMYISGAPLQIYRGNAGTLEPGNSKLVQVLLPESLIARIDTLNFRVDLDPADRIDESNENDNVSYLNQLKGIFSVDQYTDTLFRYGDINIRVESGDFSSKSLLLIQETSFKVPFSQQVEPVKINGLIRTFSLSFTNLNAPLNISCVPDSSGYFYIWRMNKWVMLPQNILQHDTVFCEFPDTGTFTILARWDTIPPLLIGPTDTTVIQRETRLDLNFRIEDSQGLDLWIDPPVAIVDEDTVNLKVSLSREENLYSAELSGELEEGEHTVVIKTTDVNGNVTTGKLGIVVSIPFEIIKVSNYPNPAITHTTFGFTLSKPADRITLEIFQPDGSLVRSFTLDNAGSGPEFIDWDLRDRYGRLVGNGVYGYRLTARRGIYTVSKTGKMAVMKR</sequence>
<evidence type="ECO:0000259" key="2">
    <source>
        <dbReference type="Pfam" id="PF01364"/>
    </source>
</evidence>
<dbReference type="InterPro" id="IPR029031">
    <property type="entry name" value="Gingipain_N_sf"/>
</dbReference>
<proteinExistence type="predicted"/>
<dbReference type="Pfam" id="PF01364">
    <property type="entry name" value="Peptidase_C25"/>
    <property type="match status" value="1"/>
</dbReference>
<gene>
    <name evidence="4" type="ORF">ENF18_02415</name>
</gene>
<evidence type="ECO:0000313" key="4">
    <source>
        <dbReference type="EMBL" id="HDI82629.1"/>
    </source>
</evidence>
<dbReference type="Gene3D" id="3.40.50.10390">
    <property type="entry name" value="Gingipain r, domain 1"/>
    <property type="match status" value="1"/>
</dbReference>
<feature type="domain" description="FlgD/Vpr Ig-like" evidence="3">
    <location>
        <begin position="1319"/>
        <end position="1384"/>
    </location>
</feature>